<dbReference type="SUPFAM" id="SSF51735">
    <property type="entry name" value="NAD(P)-binding Rossmann-fold domains"/>
    <property type="match status" value="1"/>
</dbReference>
<dbReference type="InterPro" id="IPR036291">
    <property type="entry name" value="NAD(P)-bd_dom_sf"/>
</dbReference>
<keyword evidence="3" id="KW-1185">Reference proteome</keyword>
<dbReference type="Gene3D" id="3.40.50.720">
    <property type="entry name" value="NAD(P)-binding Rossmann-like Domain"/>
    <property type="match status" value="1"/>
</dbReference>
<dbReference type="InterPro" id="IPR050177">
    <property type="entry name" value="Lipid_A_modif_metabolic_enz"/>
</dbReference>
<sequence>MSRILITGANGFIGSFLVEEALRQNHEVYAGVRSSSNLQYLDVDRTHILRLDLSDREKLKQEWKKLDIPAFDYVIHNAGATQVVEPSDFDRINNQYTQNLLESLVEAKFAPKKFILMSSLAAMGPGNAKSMLPIEPSDQPAPITHYGRSKLRVEEYLKKQQEVPYLIFRPTAVYGPRDKDFLSLFKAIQKHIEPYISSPKQQLSFIYVKDLARLLIQSTGSSVSNGSFFVSDGETYTCRQLSKISKKALGKWTFPLVIPRPLLKCIALLSEKAAQARSKTSLLNSDKYKELTSMNWACNSQETLEAFKFIPQYDLETGIASSIQWYRKNKQL</sequence>
<organism evidence="2 3">
    <name type="scientific">Marinifilum flexuosum</name>
    <dbReference type="NCBI Taxonomy" id="1117708"/>
    <lineage>
        <taxon>Bacteria</taxon>
        <taxon>Pseudomonadati</taxon>
        <taxon>Bacteroidota</taxon>
        <taxon>Bacteroidia</taxon>
        <taxon>Marinilabiliales</taxon>
        <taxon>Marinifilaceae</taxon>
    </lineage>
</organism>
<protein>
    <submittedName>
        <fullName evidence="2">Nucleoside-diphosphate-sugar epimerase</fullName>
    </submittedName>
</protein>
<dbReference type="EMBL" id="RAPQ01000008">
    <property type="protein sequence ID" value="RKE03358.1"/>
    <property type="molecule type" value="Genomic_DNA"/>
</dbReference>
<evidence type="ECO:0000259" key="1">
    <source>
        <dbReference type="Pfam" id="PF01370"/>
    </source>
</evidence>
<evidence type="ECO:0000313" key="2">
    <source>
        <dbReference type="EMBL" id="RKE03358.1"/>
    </source>
</evidence>
<dbReference type="Pfam" id="PF01370">
    <property type="entry name" value="Epimerase"/>
    <property type="match status" value="1"/>
</dbReference>
<dbReference type="RefSeq" id="WP_120238253.1">
    <property type="nucleotide sequence ID" value="NZ_RAPQ01000008.1"/>
</dbReference>
<name>A0A419X6I4_9BACT</name>
<reference evidence="2 3" key="1">
    <citation type="submission" date="2018-09" db="EMBL/GenBank/DDBJ databases">
        <title>Genomic Encyclopedia of Archaeal and Bacterial Type Strains, Phase II (KMG-II): from individual species to whole genera.</title>
        <authorList>
            <person name="Goeker M."/>
        </authorList>
    </citation>
    <scope>NUCLEOTIDE SEQUENCE [LARGE SCALE GENOMIC DNA]</scope>
    <source>
        <strain evidence="2 3">DSM 21950</strain>
    </source>
</reference>
<dbReference type="InterPro" id="IPR001509">
    <property type="entry name" value="Epimerase_deHydtase"/>
</dbReference>
<dbReference type="Proteomes" id="UP000284531">
    <property type="component" value="Unassembled WGS sequence"/>
</dbReference>
<proteinExistence type="predicted"/>
<accession>A0A419X6I4</accession>
<gene>
    <name evidence="2" type="ORF">BXY64_0355</name>
</gene>
<feature type="domain" description="NAD-dependent epimerase/dehydratase" evidence="1">
    <location>
        <begin position="4"/>
        <end position="216"/>
    </location>
</feature>
<dbReference type="AlphaFoldDB" id="A0A419X6I4"/>
<evidence type="ECO:0000313" key="3">
    <source>
        <dbReference type="Proteomes" id="UP000284531"/>
    </source>
</evidence>
<comment type="caution">
    <text evidence="2">The sequence shown here is derived from an EMBL/GenBank/DDBJ whole genome shotgun (WGS) entry which is preliminary data.</text>
</comment>
<dbReference type="PANTHER" id="PTHR43245:SF58">
    <property type="entry name" value="BLL5923 PROTEIN"/>
    <property type="match status" value="1"/>
</dbReference>
<dbReference type="PANTHER" id="PTHR43245">
    <property type="entry name" value="BIFUNCTIONAL POLYMYXIN RESISTANCE PROTEIN ARNA"/>
    <property type="match status" value="1"/>
</dbReference>
<dbReference type="OrthoDB" id="1490291at2"/>